<feature type="domain" description="SGNH hydrolase-type esterase" evidence="1">
    <location>
        <begin position="2"/>
        <end position="161"/>
    </location>
</feature>
<evidence type="ECO:0000313" key="2">
    <source>
        <dbReference type="EMBL" id="MDC2888210.1"/>
    </source>
</evidence>
<dbReference type="EMBL" id="JAQOMS010000002">
    <property type="protein sequence ID" value="MDC2888210.1"/>
    <property type="molecule type" value="Genomic_DNA"/>
</dbReference>
<dbReference type="InterPro" id="IPR013830">
    <property type="entry name" value="SGNH_hydro"/>
</dbReference>
<reference evidence="2 3" key="1">
    <citation type="submission" date="2023-01" db="EMBL/GenBank/DDBJ databases">
        <title>Psychrosphaera sp. nov., isolated from marine algae.</title>
        <authorList>
            <person name="Bayburt H."/>
            <person name="Choi B.J."/>
            <person name="Kim J.M."/>
            <person name="Choi D.G."/>
            <person name="Jeon C.O."/>
        </authorList>
    </citation>
    <scope>NUCLEOTIDE SEQUENCE [LARGE SCALE GENOMIC DNA]</scope>
    <source>
        <strain evidence="2 3">G1-22</strain>
    </source>
</reference>
<dbReference type="RefSeq" id="WP_272179886.1">
    <property type="nucleotide sequence ID" value="NZ_JAQOMS010000002.1"/>
</dbReference>
<protein>
    <submittedName>
        <fullName evidence="2">Arylesterase</fullName>
    </submittedName>
</protein>
<dbReference type="PANTHER" id="PTHR30383">
    <property type="entry name" value="THIOESTERASE 1/PROTEASE 1/LYSOPHOSPHOLIPASE L1"/>
    <property type="match status" value="1"/>
</dbReference>
<keyword evidence="3" id="KW-1185">Reference proteome</keyword>
<dbReference type="Pfam" id="PF13472">
    <property type="entry name" value="Lipase_GDSL_2"/>
    <property type="match status" value="1"/>
</dbReference>
<dbReference type="CDD" id="cd01822">
    <property type="entry name" value="Lysophospholipase_L1_like"/>
    <property type="match status" value="1"/>
</dbReference>
<comment type="caution">
    <text evidence="2">The sequence shown here is derived from an EMBL/GenBank/DDBJ whole genome shotgun (WGS) entry which is preliminary data.</text>
</comment>
<organism evidence="2 3">
    <name type="scientific">Psychrosphaera algicola</name>
    <dbReference type="NCBI Taxonomy" id="3023714"/>
    <lineage>
        <taxon>Bacteria</taxon>
        <taxon>Pseudomonadati</taxon>
        <taxon>Pseudomonadota</taxon>
        <taxon>Gammaproteobacteria</taxon>
        <taxon>Alteromonadales</taxon>
        <taxon>Pseudoalteromonadaceae</taxon>
        <taxon>Psychrosphaera</taxon>
    </lineage>
</organism>
<accession>A0ABT5F9K5</accession>
<evidence type="ECO:0000259" key="1">
    <source>
        <dbReference type="Pfam" id="PF13472"/>
    </source>
</evidence>
<dbReference type="SUPFAM" id="SSF52266">
    <property type="entry name" value="SGNH hydrolase"/>
    <property type="match status" value="1"/>
</dbReference>
<dbReference type="InterPro" id="IPR051532">
    <property type="entry name" value="Ester_Hydrolysis_Enzymes"/>
</dbReference>
<name>A0ABT5F9K5_9GAMM</name>
<dbReference type="Proteomes" id="UP001528411">
    <property type="component" value="Unassembled WGS sequence"/>
</dbReference>
<dbReference type="PANTHER" id="PTHR30383:SF24">
    <property type="entry name" value="THIOESTERASE 1_PROTEASE 1_LYSOPHOSPHOLIPASE L1"/>
    <property type="match status" value="1"/>
</dbReference>
<dbReference type="Gene3D" id="3.40.50.1110">
    <property type="entry name" value="SGNH hydrolase"/>
    <property type="match status" value="1"/>
</dbReference>
<proteinExistence type="predicted"/>
<evidence type="ECO:0000313" key="3">
    <source>
        <dbReference type="Proteomes" id="UP001528411"/>
    </source>
</evidence>
<sequence>MYGDSISAGYGMTIEESWPYLLNETFIVEESEINLINESISGETTGGGLARIENVLKRHQLVQDDWLIIELGGNDGLRGFPTTTIKRNLTQMITKLKANNVNIAIMQIKIPPNYGKRYTTMFEGLYPALAEQFDIPIMPFFMDSIAINPSYMLQDGIHPNKSAQVIIRDIMKPAIEKLITDN</sequence>
<gene>
    <name evidence="2" type="ORF">PN838_04595</name>
</gene>
<dbReference type="InterPro" id="IPR036514">
    <property type="entry name" value="SGNH_hydro_sf"/>
</dbReference>